<dbReference type="Proteomes" id="UP000054843">
    <property type="component" value="Unassembled WGS sequence"/>
</dbReference>
<accession>A0A0V1LZT0</accession>
<protein>
    <submittedName>
        <fullName evidence="1">Uncharacterized protein</fullName>
    </submittedName>
</protein>
<name>A0A0V1LZT0_9BILA</name>
<organism evidence="1 2">
    <name type="scientific">Trichinella papuae</name>
    <dbReference type="NCBI Taxonomy" id="268474"/>
    <lineage>
        <taxon>Eukaryota</taxon>
        <taxon>Metazoa</taxon>
        <taxon>Ecdysozoa</taxon>
        <taxon>Nematoda</taxon>
        <taxon>Enoplea</taxon>
        <taxon>Dorylaimia</taxon>
        <taxon>Trichinellida</taxon>
        <taxon>Trichinellidae</taxon>
        <taxon>Trichinella</taxon>
    </lineage>
</organism>
<reference evidence="1 2" key="1">
    <citation type="submission" date="2015-01" db="EMBL/GenBank/DDBJ databases">
        <title>Evolution of Trichinella species and genotypes.</title>
        <authorList>
            <person name="Korhonen P.K."/>
            <person name="Edoardo P."/>
            <person name="Giuseppe L.R."/>
            <person name="Gasser R.B."/>
        </authorList>
    </citation>
    <scope>NUCLEOTIDE SEQUENCE [LARGE SCALE GENOMIC DNA]</scope>
    <source>
        <strain evidence="1">ISS1980</strain>
    </source>
</reference>
<keyword evidence="2" id="KW-1185">Reference proteome</keyword>
<gene>
    <name evidence="1" type="ORF">T10_13627</name>
</gene>
<sequence length="145" mass="16488">MNEYFNILCGLLQFPITPLTPFYPLQRPSTVLHQQLVKRFRRPAAALLRRLRIIFVRILSPRENLCTCFCHISNSISKLICLICCSALSETVDMQSSPKTMYGLCSIQDYLSKKTTPLSLLFHFVHGSAILQNICATADPHCALW</sequence>
<evidence type="ECO:0000313" key="1">
    <source>
        <dbReference type="EMBL" id="KRZ64967.1"/>
    </source>
</evidence>
<dbReference type="AlphaFoldDB" id="A0A0V1LZT0"/>
<proteinExistence type="predicted"/>
<dbReference type="EMBL" id="JYDO01000624">
    <property type="protein sequence ID" value="KRZ64967.1"/>
    <property type="molecule type" value="Genomic_DNA"/>
</dbReference>
<evidence type="ECO:0000313" key="2">
    <source>
        <dbReference type="Proteomes" id="UP000054843"/>
    </source>
</evidence>
<comment type="caution">
    <text evidence="1">The sequence shown here is derived from an EMBL/GenBank/DDBJ whole genome shotgun (WGS) entry which is preliminary data.</text>
</comment>